<dbReference type="Pfam" id="PF07883">
    <property type="entry name" value="Cupin_2"/>
    <property type="match status" value="1"/>
</dbReference>
<protein>
    <submittedName>
        <fullName evidence="3">Cupin domain-containing protein</fullName>
    </submittedName>
</protein>
<feature type="chain" id="PRO_5037031876" evidence="1">
    <location>
        <begin position="21"/>
        <end position="151"/>
    </location>
</feature>
<keyword evidence="1" id="KW-0732">Signal</keyword>
<accession>A0A971M398</accession>
<dbReference type="EMBL" id="JAAYEE010000041">
    <property type="protein sequence ID" value="NLW34361.1"/>
    <property type="molecule type" value="Genomic_DNA"/>
</dbReference>
<dbReference type="SUPFAM" id="SSF51182">
    <property type="entry name" value="RmlC-like cupins"/>
    <property type="match status" value="1"/>
</dbReference>
<evidence type="ECO:0000259" key="2">
    <source>
        <dbReference type="Pfam" id="PF07883"/>
    </source>
</evidence>
<reference evidence="3" key="1">
    <citation type="journal article" date="2020" name="Biotechnol. Biofuels">
        <title>New insights from the biogas microbiome by comprehensive genome-resolved metagenomics of nearly 1600 species originating from multiple anaerobic digesters.</title>
        <authorList>
            <person name="Campanaro S."/>
            <person name="Treu L."/>
            <person name="Rodriguez-R L.M."/>
            <person name="Kovalovszki A."/>
            <person name="Ziels R.M."/>
            <person name="Maus I."/>
            <person name="Zhu X."/>
            <person name="Kougias P.G."/>
            <person name="Basile A."/>
            <person name="Luo G."/>
            <person name="Schluter A."/>
            <person name="Konstantinidis K.T."/>
            <person name="Angelidaki I."/>
        </authorList>
    </citation>
    <scope>NUCLEOTIDE SEQUENCE</scope>
    <source>
        <strain evidence="3">AS06rmzACSIP_7</strain>
    </source>
</reference>
<dbReference type="InterPro" id="IPR011051">
    <property type="entry name" value="RmlC_Cupin_sf"/>
</dbReference>
<dbReference type="CDD" id="cd02236">
    <property type="entry name" value="cupin_CV2614-like"/>
    <property type="match status" value="1"/>
</dbReference>
<sequence>MRKLMVAVCFALLLSSNTWAADFHGAAANVLSKTGLSWDGQNLPEYPSGKPEITILRIKIPAGSELPLHKHSVINAGVLLSGELTVVTEDNKTLRLKSGESIVEVVNTWHYGKNEGSTPAEIIVFYAGVPGMAITTYKPGSTHSSSSQGGR</sequence>
<gene>
    <name evidence="3" type="ORF">GXY80_02610</name>
</gene>
<organism evidence="3 4">
    <name type="scientific">Syntrophorhabdus aromaticivorans</name>
    <dbReference type="NCBI Taxonomy" id="328301"/>
    <lineage>
        <taxon>Bacteria</taxon>
        <taxon>Pseudomonadati</taxon>
        <taxon>Thermodesulfobacteriota</taxon>
        <taxon>Syntrophorhabdia</taxon>
        <taxon>Syntrophorhabdales</taxon>
        <taxon>Syntrophorhabdaceae</taxon>
        <taxon>Syntrophorhabdus</taxon>
    </lineage>
</organism>
<dbReference type="AlphaFoldDB" id="A0A971M398"/>
<evidence type="ECO:0000256" key="1">
    <source>
        <dbReference type="SAM" id="SignalP"/>
    </source>
</evidence>
<feature type="domain" description="Cupin type-2" evidence="2">
    <location>
        <begin position="58"/>
        <end position="126"/>
    </location>
</feature>
<name>A0A971M398_9BACT</name>
<dbReference type="PANTHER" id="PTHR36156">
    <property type="entry name" value="SLR2101 PROTEIN"/>
    <property type="match status" value="1"/>
</dbReference>
<evidence type="ECO:0000313" key="3">
    <source>
        <dbReference type="EMBL" id="NLW34361.1"/>
    </source>
</evidence>
<evidence type="ECO:0000313" key="4">
    <source>
        <dbReference type="Proteomes" id="UP000777265"/>
    </source>
</evidence>
<comment type="caution">
    <text evidence="3">The sequence shown here is derived from an EMBL/GenBank/DDBJ whole genome shotgun (WGS) entry which is preliminary data.</text>
</comment>
<dbReference type="Gene3D" id="2.60.120.10">
    <property type="entry name" value="Jelly Rolls"/>
    <property type="match status" value="1"/>
</dbReference>
<dbReference type="InterPro" id="IPR014710">
    <property type="entry name" value="RmlC-like_jellyroll"/>
</dbReference>
<dbReference type="PANTHER" id="PTHR36156:SF2">
    <property type="entry name" value="CUPIN TYPE-2 DOMAIN-CONTAINING PROTEIN"/>
    <property type="match status" value="1"/>
</dbReference>
<dbReference type="InterPro" id="IPR013096">
    <property type="entry name" value="Cupin_2"/>
</dbReference>
<dbReference type="Proteomes" id="UP000777265">
    <property type="component" value="Unassembled WGS sequence"/>
</dbReference>
<feature type="signal peptide" evidence="1">
    <location>
        <begin position="1"/>
        <end position="20"/>
    </location>
</feature>
<proteinExistence type="predicted"/>
<dbReference type="InterPro" id="IPR047142">
    <property type="entry name" value="OryJ/VirC-like"/>
</dbReference>
<reference evidence="3" key="2">
    <citation type="submission" date="2020-01" db="EMBL/GenBank/DDBJ databases">
        <authorList>
            <person name="Campanaro S."/>
        </authorList>
    </citation>
    <scope>NUCLEOTIDE SEQUENCE</scope>
    <source>
        <strain evidence="3">AS06rmzACSIP_7</strain>
    </source>
</reference>